<feature type="signal peptide" evidence="9">
    <location>
        <begin position="1"/>
        <end position="26"/>
    </location>
</feature>
<evidence type="ECO:0000256" key="5">
    <source>
        <dbReference type="ARBA" id="ARBA00022692"/>
    </source>
</evidence>
<dbReference type="InterPro" id="IPR003423">
    <property type="entry name" value="OMP_efflux"/>
</dbReference>
<dbReference type="HOGENOM" id="CLU_012817_10_1_0"/>
<dbReference type="eggNOG" id="COG1538">
    <property type="taxonomic scope" value="Bacteria"/>
</dbReference>
<dbReference type="GO" id="GO:0015562">
    <property type="term" value="F:efflux transmembrane transporter activity"/>
    <property type="evidence" value="ECO:0007669"/>
    <property type="project" value="InterPro"/>
</dbReference>
<accession>C1F6Y2</accession>
<comment type="similarity">
    <text evidence="2">Belongs to the outer membrane factor (OMF) (TC 1.B.17) family.</text>
</comment>
<evidence type="ECO:0000313" key="11">
    <source>
        <dbReference type="Proteomes" id="UP000002207"/>
    </source>
</evidence>
<keyword evidence="9" id="KW-0732">Signal</keyword>
<dbReference type="PANTHER" id="PTHR30026:SF20">
    <property type="entry name" value="OUTER MEMBRANE PROTEIN TOLC"/>
    <property type="match status" value="1"/>
</dbReference>
<dbReference type="GO" id="GO:0015288">
    <property type="term" value="F:porin activity"/>
    <property type="evidence" value="ECO:0007669"/>
    <property type="project" value="TreeGrafter"/>
</dbReference>
<dbReference type="PANTHER" id="PTHR30026">
    <property type="entry name" value="OUTER MEMBRANE PROTEIN TOLC"/>
    <property type="match status" value="1"/>
</dbReference>
<dbReference type="InterPro" id="IPR051906">
    <property type="entry name" value="TolC-like"/>
</dbReference>
<evidence type="ECO:0000256" key="8">
    <source>
        <dbReference type="SAM" id="Coils"/>
    </source>
</evidence>
<dbReference type="Gene3D" id="1.20.1600.10">
    <property type="entry name" value="Outer membrane efflux proteins (OEP)"/>
    <property type="match status" value="1"/>
</dbReference>
<name>C1F6Y2_ACIC5</name>
<protein>
    <submittedName>
        <fullName evidence="10">Outer membrane efflux protein family</fullName>
    </submittedName>
</protein>
<evidence type="ECO:0000256" key="2">
    <source>
        <dbReference type="ARBA" id="ARBA00007613"/>
    </source>
</evidence>
<evidence type="ECO:0000256" key="4">
    <source>
        <dbReference type="ARBA" id="ARBA00022452"/>
    </source>
</evidence>
<feature type="chain" id="PRO_5002909359" evidence="9">
    <location>
        <begin position="27"/>
        <end position="488"/>
    </location>
</feature>
<dbReference type="Pfam" id="PF02321">
    <property type="entry name" value="OEP"/>
    <property type="match status" value="2"/>
</dbReference>
<keyword evidence="5" id="KW-0812">Transmembrane</keyword>
<dbReference type="AlphaFoldDB" id="C1F6Y2"/>
<feature type="coiled-coil region" evidence="8">
    <location>
        <begin position="297"/>
        <end position="327"/>
    </location>
</feature>
<organism evidence="10 11">
    <name type="scientific">Acidobacterium capsulatum (strain ATCC 51196 / DSM 11244 / BCRC 80197 / JCM 7670 / NBRC 15755 / NCIMB 13165 / 161)</name>
    <dbReference type="NCBI Taxonomy" id="240015"/>
    <lineage>
        <taxon>Bacteria</taxon>
        <taxon>Pseudomonadati</taxon>
        <taxon>Acidobacteriota</taxon>
        <taxon>Terriglobia</taxon>
        <taxon>Terriglobales</taxon>
        <taxon>Acidobacteriaceae</taxon>
        <taxon>Acidobacterium</taxon>
    </lineage>
</organism>
<evidence type="ECO:0000256" key="6">
    <source>
        <dbReference type="ARBA" id="ARBA00023136"/>
    </source>
</evidence>
<evidence type="ECO:0000256" key="3">
    <source>
        <dbReference type="ARBA" id="ARBA00022448"/>
    </source>
</evidence>
<keyword evidence="11" id="KW-1185">Reference proteome</keyword>
<keyword evidence="8" id="KW-0175">Coiled coil</keyword>
<dbReference type="RefSeq" id="WP_015898480.1">
    <property type="nucleotide sequence ID" value="NC_012483.1"/>
</dbReference>
<evidence type="ECO:0000256" key="7">
    <source>
        <dbReference type="ARBA" id="ARBA00023237"/>
    </source>
</evidence>
<keyword evidence="7" id="KW-0998">Cell outer membrane</keyword>
<feature type="coiled-coil region" evidence="8">
    <location>
        <begin position="372"/>
        <end position="431"/>
    </location>
</feature>
<keyword evidence="3" id="KW-0813">Transport</keyword>
<dbReference type="KEGG" id="aca:ACP_3451"/>
<gene>
    <name evidence="10" type="ordered locus">ACP_3451</name>
</gene>
<dbReference type="STRING" id="240015.ACP_3451"/>
<dbReference type="InParanoid" id="C1F6Y2"/>
<dbReference type="SUPFAM" id="SSF56954">
    <property type="entry name" value="Outer membrane efflux proteins (OEP)"/>
    <property type="match status" value="1"/>
</dbReference>
<dbReference type="GO" id="GO:1990281">
    <property type="term" value="C:efflux pump complex"/>
    <property type="evidence" value="ECO:0007669"/>
    <property type="project" value="TreeGrafter"/>
</dbReference>
<dbReference type="OrthoDB" id="106196at2"/>
<reference evidence="10 11" key="1">
    <citation type="journal article" date="2009" name="Appl. Environ. Microbiol.">
        <title>Three genomes from the phylum Acidobacteria provide insight into the lifestyles of these microorganisms in soils.</title>
        <authorList>
            <person name="Ward N.L."/>
            <person name="Challacombe J.F."/>
            <person name="Janssen P.H."/>
            <person name="Henrissat B."/>
            <person name="Coutinho P.M."/>
            <person name="Wu M."/>
            <person name="Xie G."/>
            <person name="Haft D.H."/>
            <person name="Sait M."/>
            <person name="Badger J."/>
            <person name="Barabote R.D."/>
            <person name="Bradley B."/>
            <person name="Brettin T.S."/>
            <person name="Brinkac L.M."/>
            <person name="Bruce D."/>
            <person name="Creasy T."/>
            <person name="Daugherty S.C."/>
            <person name="Davidsen T.M."/>
            <person name="DeBoy R.T."/>
            <person name="Detter J.C."/>
            <person name="Dodson R.J."/>
            <person name="Durkin A.S."/>
            <person name="Ganapathy A."/>
            <person name="Gwinn-Giglio M."/>
            <person name="Han C.S."/>
            <person name="Khouri H."/>
            <person name="Kiss H."/>
            <person name="Kothari S.P."/>
            <person name="Madupu R."/>
            <person name="Nelson K.E."/>
            <person name="Nelson W.C."/>
            <person name="Paulsen I."/>
            <person name="Penn K."/>
            <person name="Ren Q."/>
            <person name="Rosovitz M.J."/>
            <person name="Selengut J.D."/>
            <person name="Shrivastava S."/>
            <person name="Sullivan S.A."/>
            <person name="Tapia R."/>
            <person name="Thompson L.S."/>
            <person name="Watkins K.L."/>
            <person name="Yang Q."/>
            <person name="Yu C."/>
            <person name="Zafar N."/>
            <person name="Zhou L."/>
            <person name="Kuske C.R."/>
        </authorList>
    </citation>
    <scope>NUCLEOTIDE SEQUENCE [LARGE SCALE GENOMIC DNA]</scope>
    <source>
        <strain evidence="11">ATCC 51196 / DSM 11244 / BCRC 80197 / JCM 7670 / NBRC 15755 / NCIMB 13165 / 161</strain>
    </source>
</reference>
<dbReference type="EMBL" id="CP001472">
    <property type="protein sequence ID" value="ACO33828.1"/>
    <property type="molecule type" value="Genomic_DNA"/>
</dbReference>
<keyword evidence="6" id="KW-0472">Membrane</keyword>
<dbReference type="Proteomes" id="UP000002207">
    <property type="component" value="Chromosome"/>
</dbReference>
<proteinExistence type="inferred from homology"/>
<sequence length="488" mass="52076">MFEAGKRKATSAAASCVLLAAAVVVAAPMARGQQQGSGVTAPPPPIQIIQPQIDSSTYKGSASNGKVTPGVLPLSLDEAIQRGLQHNLGLLLTTQTATTARGNQLDQLQSLLPTVKGKLTEAVQESDLQAEGLRVPGFPAIIGPYGYTDLRGTFEWSLLNLSDLQNYLATKHDFAASKLSAEDARNMVVLTVGNAYLLVVADKATIAADQAQVATAKVSLDQAIDEHNAGTTPRLDVLRARVDYQTEEQNLISAQNAFQKDKIALARAIGLPLEQKFAVTDTVPYAPLDHIDEAQAVEQALANRKDLQAMQQKLEAARHARTAATAERLPTVKFNGDYGDIGVNLAHSHGTGDATGSLDVPIFEEFKLRGDARQAQAQLDQQQDQLSNLRGQITADVDDALLDMQSSEKQVQVAQSNVSLAREALKEAQERYQAGVSDNLAVSQAQQALAQADAQYVSSLYAHNVAKLSLARAMGVADSSYKTYLGGK</sequence>
<dbReference type="GO" id="GO:0009279">
    <property type="term" value="C:cell outer membrane"/>
    <property type="evidence" value="ECO:0007669"/>
    <property type="project" value="UniProtKB-SubCell"/>
</dbReference>
<evidence type="ECO:0000313" key="10">
    <source>
        <dbReference type="EMBL" id="ACO33828.1"/>
    </source>
</evidence>
<evidence type="ECO:0000256" key="1">
    <source>
        <dbReference type="ARBA" id="ARBA00004442"/>
    </source>
</evidence>
<evidence type="ECO:0000256" key="9">
    <source>
        <dbReference type="SAM" id="SignalP"/>
    </source>
</evidence>
<comment type="subcellular location">
    <subcellularLocation>
        <location evidence="1">Cell outer membrane</location>
    </subcellularLocation>
</comment>
<keyword evidence="4" id="KW-1134">Transmembrane beta strand</keyword>